<evidence type="ECO:0000256" key="1">
    <source>
        <dbReference type="SAM" id="SignalP"/>
    </source>
</evidence>
<dbReference type="EMBL" id="WAEL01000013">
    <property type="protein sequence ID" value="NID13579.1"/>
    <property type="molecule type" value="Genomic_DNA"/>
</dbReference>
<reference evidence="3" key="2">
    <citation type="submission" date="2023-07" db="EMBL/GenBank/DDBJ databases">
        <authorList>
            <person name="Jung D.-H."/>
        </authorList>
    </citation>
    <scope>NUCLEOTIDE SEQUENCE [LARGE SCALE GENOMIC DNA]</scope>
    <source>
        <strain evidence="3">JA-25</strain>
    </source>
</reference>
<organism evidence="2 3">
    <name type="scientific">Fibrivirga algicola</name>
    <dbReference type="NCBI Taxonomy" id="2950420"/>
    <lineage>
        <taxon>Bacteria</taxon>
        <taxon>Pseudomonadati</taxon>
        <taxon>Bacteroidota</taxon>
        <taxon>Cytophagia</taxon>
        <taxon>Cytophagales</taxon>
        <taxon>Spirosomataceae</taxon>
        <taxon>Fibrivirga</taxon>
    </lineage>
</organism>
<feature type="signal peptide" evidence="1">
    <location>
        <begin position="1"/>
        <end position="21"/>
    </location>
</feature>
<proteinExistence type="predicted"/>
<accession>A0ABX0QMM7</accession>
<feature type="chain" id="PRO_5046364213" evidence="1">
    <location>
        <begin position="22"/>
        <end position="293"/>
    </location>
</feature>
<dbReference type="RefSeq" id="WP_166694105.1">
    <property type="nucleotide sequence ID" value="NZ_WAEL01000013.1"/>
</dbReference>
<comment type="caution">
    <text evidence="2">The sequence shown here is derived from an EMBL/GenBank/DDBJ whole genome shotgun (WGS) entry which is preliminary data.</text>
</comment>
<name>A0ABX0QMM7_9BACT</name>
<keyword evidence="1" id="KW-0732">Signal</keyword>
<keyword evidence="3" id="KW-1185">Reference proteome</keyword>
<evidence type="ECO:0000313" key="3">
    <source>
        <dbReference type="Proteomes" id="UP000606008"/>
    </source>
</evidence>
<evidence type="ECO:0000313" key="2">
    <source>
        <dbReference type="EMBL" id="NID13579.1"/>
    </source>
</evidence>
<reference evidence="3" key="1">
    <citation type="submission" date="2019-09" db="EMBL/GenBank/DDBJ databases">
        <authorList>
            <person name="Jung D.-H."/>
        </authorList>
    </citation>
    <scope>NUCLEOTIDE SEQUENCE [LARGE SCALE GENOMIC DNA]</scope>
    <source>
        <strain evidence="3">JA-25</strain>
    </source>
</reference>
<dbReference type="Proteomes" id="UP000606008">
    <property type="component" value="Unassembled WGS sequence"/>
</dbReference>
<dbReference type="SUPFAM" id="SSF50956">
    <property type="entry name" value="Thermostable phytase (3-phytase)"/>
    <property type="match status" value="1"/>
</dbReference>
<protein>
    <submittedName>
        <fullName evidence="2">PE-PGRS family protein</fullName>
    </submittedName>
</protein>
<sequence>MMHPYSILLVMLVVAAGGCTPADSTGPATITFASVPLRVPVEPGLIDEASGLADSRTMDGHLWVEEDSGNPAQLNLLTAEGKLAGRLSLPGVANRDWEDIAVGLGPQAGLSYLYLADIGDNGKQNDQNYIYRLVEPKTLSDPITAIDRIAFRYADGPRDAEAILLDPLTRDLWIVTKESPAGRLYHLPFPQSTSTVSTATFKGEVPLSLVTSGSISPDGQQILLKTYVSVSRWPRAKDETINGALLKDNPAPVPYQIEPQGEAIAFDKAGNGFYTLSERASASSVTLNYYKRQ</sequence>
<gene>
    <name evidence="2" type="ORF">F7231_25655</name>
</gene>